<dbReference type="Proteomes" id="UP001183643">
    <property type="component" value="Unassembled WGS sequence"/>
</dbReference>
<evidence type="ECO:0000313" key="2">
    <source>
        <dbReference type="Proteomes" id="UP001183643"/>
    </source>
</evidence>
<gene>
    <name evidence="1" type="ORF">J2S41_004502</name>
</gene>
<proteinExistence type="predicted"/>
<dbReference type="RefSeq" id="WP_310370190.1">
    <property type="nucleotide sequence ID" value="NZ_JAVDYB010000001.1"/>
</dbReference>
<keyword evidence="2" id="KW-1185">Reference proteome</keyword>
<accession>A0AAE4CC90</accession>
<protein>
    <submittedName>
        <fullName evidence="1">Uncharacterized protein</fullName>
    </submittedName>
</protein>
<dbReference type="AlphaFoldDB" id="A0AAE4CC90"/>
<name>A0AAE4CC90_9ACTN</name>
<sequence>MVSHCAGITLRDRPALWQVSYRWRPIAKSTTVAQAAIAVTATDPDAVYAASALATVRGDRQLRRVAVRRRARGCGGV</sequence>
<organism evidence="1 2">
    <name type="scientific">Catenuloplanes atrovinosus</name>
    <dbReference type="NCBI Taxonomy" id="137266"/>
    <lineage>
        <taxon>Bacteria</taxon>
        <taxon>Bacillati</taxon>
        <taxon>Actinomycetota</taxon>
        <taxon>Actinomycetes</taxon>
        <taxon>Micromonosporales</taxon>
        <taxon>Micromonosporaceae</taxon>
        <taxon>Catenuloplanes</taxon>
    </lineage>
</organism>
<reference evidence="1" key="1">
    <citation type="submission" date="2023-07" db="EMBL/GenBank/DDBJ databases">
        <title>Sequencing the genomes of 1000 actinobacteria strains.</title>
        <authorList>
            <person name="Klenk H.-P."/>
        </authorList>
    </citation>
    <scope>NUCLEOTIDE SEQUENCE</scope>
    <source>
        <strain evidence="1">DSM 44707</strain>
    </source>
</reference>
<comment type="caution">
    <text evidence="1">The sequence shown here is derived from an EMBL/GenBank/DDBJ whole genome shotgun (WGS) entry which is preliminary data.</text>
</comment>
<dbReference type="EMBL" id="JAVDYB010000001">
    <property type="protein sequence ID" value="MDR7277724.1"/>
    <property type="molecule type" value="Genomic_DNA"/>
</dbReference>
<evidence type="ECO:0000313" key="1">
    <source>
        <dbReference type="EMBL" id="MDR7277724.1"/>
    </source>
</evidence>